<accession>A0AAN9BG31</accession>
<feature type="compositionally biased region" description="Polar residues" evidence="6">
    <location>
        <begin position="587"/>
        <end position="599"/>
    </location>
</feature>
<evidence type="ECO:0000256" key="2">
    <source>
        <dbReference type="ARBA" id="ARBA00023136"/>
    </source>
</evidence>
<evidence type="ECO:0000256" key="1">
    <source>
        <dbReference type="ARBA" id="ARBA00004479"/>
    </source>
</evidence>
<dbReference type="PROSITE" id="PS50835">
    <property type="entry name" value="IG_LIKE"/>
    <property type="match status" value="2"/>
</dbReference>
<feature type="domain" description="Ig-like" evidence="9">
    <location>
        <begin position="330"/>
        <end position="428"/>
    </location>
</feature>
<name>A0AAN9BG31_9CAEN</name>
<keyword evidence="2 7" id="KW-0472">Membrane</keyword>
<dbReference type="SUPFAM" id="SSF48726">
    <property type="entry name" value="Immunoglobulin"/>
    <property type="match status" value="2"/>
</dbReference>
<evidence type="ECO:0000256" key="3">
    <source>
        <dbReference type="ARBA" id="ARBA00023157"/>
    </source>
</evidence>
<feature type="domain" description="Ig-like" evidence="9">
    <location>
        <begin position="251"/>
        <end position="323"/>
    </location>
</feature>
<dbReference type="InterPro" id="IPR013783">
    <property type="entry name" value="Ig-like_fold"/>
</dbReference>
<sequence length="665" mass="71808">MSNMFLIALWLLADLQTYLVRDCSAIVMSGCGANRPLEMVENTQNNVTCTDIGGTDWIVSWDRELLQFGTCDAVNTCDSRNTAIAVLSRSVYSNTTMTIKKATRQAFGNRVVRCSTQRPASPTVVLSEDSCTVDVVVPAVLSAGSVEVVMTSPSWTLRANTTITTVFSSQGRYSCVWYKESQSGASVGSDTSPSLSPDASNTSDLSNRTGWCSSSWTMPLTSGTYSYVVVASPGGTRQSAGSVSIERPENPSLGSGCPVDYVPELSAVTCTCISPGSPPGVIGWSHDMSSSVLTLPNVTRSDHNTNFTCDVKWSSLTLHTTLNLRVSYRTKIKAFNLNNMATHLTVNESDVTSVSLTCRSDGRPTPRMQLVRTRDGSVLKTVTGGSYTDVDDDTVVDHVISPARCEDTGTYMCVSDNQLGPEERRALSLFVNCVPRRADLPTVDYEGRPVHLSVNMVAFPLPETFTFVFHGPGNNLSEPVTSGILDMHCKNMLAAYIAICNITAKTMTSTDAGFYSVRIGNSVGNSTVTFEVKYFEEDPQAMKSSSGGLSAGAAVGVTLALVFVVVGFVVVWMWRRHWVLPCASSSVNGSSNTEYNQAAVSPPVSVEPKEQQNARSNEMPDDDQQASNQYDILQLQDIGVRSDYAELSHYVNSGMKSASRTGKKQ</sequence>
<dbReference type="GO" id="GO:0005886">
    <property type="term" value="C:plasma membrane"/>
    <property type="evidence" value="ECO:0007669"/>
    <property type="project" value="TreeGrafter"/>
</dbReference>
<dbReference type="GO" id="GO:0005911">
    <property type="term" value="C:cell-cell junction"/>
    <property type="evidence" value="ECO:0007669"/>
    <property type="project" value="TreeGrafter"/>
</dbReference>
<dbReference type="EMBL" id="JBAMIC010000007">
    <property type="protein sequence ID" value="KAK7105503.1"/>
    <property type="molecule type" value="Genomic_DNA"/>
</dbReference>
<evidence type="ECO:0000256" key="8">
    <source>
        <dbReference type="SAM" id="SignalP"/>
    </source>
</evidence>
<feature type="signal peptide" evidence="8">
    <location>
        <begin position="1"/>
        <end position="25"/>
    </location>
</feature>
<feature type="chain" id="PRO_5042964502" description="Ig-like domain-containing protein" evidence="8">
    <location>
        <begin position="26"/>
        <end position="665"/>
    </location>
</feature>
<dbReference type="GO" id="GO:0050839">
    <property type="term" value="F:cell adhesion molecule binding"/>
    <property type="evidence" value="ECO:0007669"/>
    <property type="project" value="TreeGrafter"/>
</dbReference>
<keyword evidence="3" id="KW-1015">Disulfide bond</keyword>
<reference evidence="10 11" key="1">
    <citation type="submission" date="2024-02" db="EMBL/GenBank/DDBJ databases">
        <title>Chromosome-scale genome assembly of the rough periwinkle Littorina saxatilis.</title>
        <authorList>
            <person name="De Jode A."/>
            <person name="Faria R."/>
            <person name="Formenti G."/>
            <person name="Sims Y."/>
            <person name="Smith T.P."/>
            <person name="Tracey A."/>
            <person name="Wood J.M.D."/>
            <person name="Zagrodzka Z.B."/>
            <person name="Johannesson K."/>
            <person name="Butlin R.K."/>
            <person name="Leder E.H."/>
        </authorList>
    </citation>
    <scope>NUCLEOTIDE SEQUENCE [LARGE SCALE GENOMIC DNA]</scope>
    <source>
        <strain evidence="10">Snail1</strain>
        <tissue evidence="10">Muscle</tissue>
    </source>
</reference>
<keyword evidence="4" id="KW-0325">Glycoprotein</keyword>
<gene>
    <name evidence="10" type="ORF">V1264_016869</name>
</gene>
<evidence type="ECO:0000256" key="6">
    <source>
        <dbReference type="SAM" id="MobiDB-lite"/>
    </source>
</evidence>
<evidence type="ECO:0000256" key="5">
    <source>
        <dbReference type="ARBA" id="ARBA00023319"/>
    </source>
</evidence>
<comment type="subcellular location">
    <subcellularLocation>
        <location evidence="1">Membrane</location>
        <topology evidence="1">Single-pass type I membrane protein</topology>
    </subcellularLocation>
</comment>
<feature type="region of interest" description="Disordered" evidence="6">
    <location>
        <begin position="183"/>
        <end position="207"/>
    </location>
</feature>
<keyword evidence="7" id="KW-1133">Transmembrane helix</keyword>
<dbReference type="AlphaFoldDB" id="A0AAN9BG31"/>
<keyword evidence="11" id="KW-1185">Reference proteome</keyword>
<comment type="caution">
    <text evidence="10">The sequence shown here is derived from an EMBL/GenBank/DDBJ whole genome shotgun (WGS) entry which is preliminary data.</text>
</comment>
<dbReference type="InterPro" id="IPR051275">
    <property type="entry name" value="Cell_adhesion_signaling"/>
</dbReference>
<dbReference type="InterPro" id="IPR007110">
    <property type="entry name" value="Ig-like_dom"/>
</dbReference>
<dbReference type="Gene3D" id="2.60.40.10">
    <property type="entry name" value="Immunoglobulins"/>
    <property type="match status" value="2"/>
</dbReference>
<dbReference type="InterPro" id="IPR013151">
    <property type="entry name" value="Immunoglobulin_dom"/>
</dbReference>
<protein>
    <recommendedName>
        <fullName evidence="9">Ig-like domain-containing protein</fullName>
    </recommendedName>
</protein>
<dbReference type="GO" id="GO:0098609">
    <property type="term" value="P:cell-cell adhesion"/>
    <property type="evidence" value="ECO:0007669"/>
    <property type="project" value="TreeGrafter"/>
</dbReference>
<keyword evidence="7" id="KW-0812">Transmembrane</keyword>
<keyword evidence="8" id="KW-0732">Signal</keyword>
<feature type="region of interest" description="Disordered" evidence="6">
    <location>
        <begin position="587"/>
        <end position="628"/>
    </location>
</feature>
<evidence type="ECO:0000256" key="7">
    <source>
        <dbReference type="SAM" id="Phobius"/>
    </source>
</evidence>
<dbReference type="PANTHER" id="PTHR11640:SF164">
    <property type="entry name" value="MAM DOMAIN-CONTAINING GLYCOSYLPHOSPHATIDYLINOSITOL ANCHOR PROTEIN 1"/>
    <property type="match status" value="1"/>
</dbReference>
<feature type="transmembrane region" description="Helical" evidence="7">
    <location>
        <begin position="549"/>
        <end position="574"/>
    </location>
</feature>
<evidence type="ECO:0000313" key="11">
    <source>
        <dbReference type="Proteomes" id="UP001374579"/>
    </source>
</evidence>
<keyword evidence="5" id="KW-0393">Immunoglobulin domain</keyword>
<dbReference type="Pfam" id="PF00047">
    <property type="entry name" value="ig"/>
    <property type="match status" value="1"/>
</dbReference>
<evidence type="ECO:0000313" key="10">
    <source>
        <dbReference type="EMBL" id="KAK7105503.1"/>
    </source>
</evidence>
<dbReference type="PANTHER" id="PTHR11640">
    <property type="entry name" value="NEPHRIN"/>
    <property type="match status" value="1"/>
</dbReference>
<organism evidence="10 11">
    <name type="scientific">Littorina saxatilis</name>
    <dbReference type="NCBI Taxonomy" id="31220"/>
    <lineage>
        <taxon>Eukaryota</taxon>
        <taxon>Metazoa</taxon>
        <taxon>Spiralia</taxon>
        <taxon>Lophotrochozoa</taxon>
        <taxon>Mollusca</taxon>
        <taxon>Gastropoda</taxon>
        <taxon>Caenogastropoda</taxon>
        <taxon>Littorinimorpha</taxon>
        <taxon>Littorinoidea</taxon>
        <taxon>Littorinidae</taxon>
        <taxon>Littorina</taxon>
    </lineage>
</organism>
<evidence type="ECO:0000259" key="9">
    <source>
        <dbReference type="PROSITE" id="PS50835"/>
    </source>
</evidence>
<proteinExistence type="predicted"/>
<dbReference type="InterPro" id="IPR036179">
    <property type="entry name" value="Ig-like_dom_sf"/>
</dbReference>
<evidence type="ECO:0000256" key="4">
    <source>
        <dbReference type="ARBA" id="ARBA00023180"/>
    </source>
</evidence>
<dbReference type="Proteomes" id="UP001374579">
    <property type="component" value="Unassembled WGS sequence"/>
</dbReference>